<evidence type="ECO:0000313" key="2">
    <source>
        <dbReference type="EMBL" id="SPU38260.1"/>
    </source>
</evidence>
<keyword evidence="5" id="KW-1185">Reference proteome</keyword>
<organism evidence="2 4">
    <name type="scientific">Lysinibacillus capsici</name>
    <dbReference type="NCBI Taxonomy" id="2115968"/>
    <lineage>
        <taxon>Bacteria</taxon>
        <taxon>Bacillati</taxon>
        <taxon>Bacillota</taxon>
        <taxon>Bacilli</taxon>
        <taxon>Bacillales</taxon>
        <taxon>Bacillaceae</taxon>
        <taxon>Lysinibacillus</taxon>
    </lineage>
</organism>
<evidence type="ECO:0000313" key="3">
    <source>
        <dbReference type="EMBL" id="WGF39856.1"/>
    </source>
</evidence>
<feature type="transmembrane region" description="Helical" evidence="1">
    <location>
        <begin position="12"/>
        <end position="32"/>
    </location>
</feature>
<gene>
    <name evidence="2" type="ORF">NCTC7582_04214</name>
    <name evidence="3" type="ORF">QBO96_06210</name>
</gene>
<accession>A0A2X1A489</accession>
<keyword evidence="1" id="KW-0812">Transmembrane</keyword>
<proteinExistence type="predicted"/>
<sequence length="105" mass="11927">MNESGYSFVETILGVGILMLLCTSLIPITYTMKTNLANKKMELIAAETAYEGLKQYHAIQVTEGSRTIEQVAYHWIVDEQQVCVQFQNLQESRQKCIQVTGEVHE</sequence>
<dbReference type="EMBL" id="CP122283">
    <property type="protein sequence ID" value="WGF39856.1"/>
    <property type="molecule type" value="Genomic_DNA"/>
</dbReference>
<protein>
    <recommendedName>
        <fullName evidence="6">ComG operon protein 5</fullName>
    </recommendedName>
</protein>
<dbReference type="RefSeq" id="WP_112118304.1">
    <property type="nucleotide sequence ID" value="NZ_CANLUV010000001.1"/>
</dbReference>
<dbReference type="EMBL" id="UAQE01000004">
    <property type="protein sequence ID" value="SPU38260.1"/>
    <property type="molecule type" value="Genomic_DNA"/>
</dbReference>
<reference evidence="3 5" key="2">
    <citation type="submission" date="2023-04" db="EMBL/GenBank/DDBJ databases">
        <title>Genomic of Lysinibacillus capsici TSBLM.</title>
        <authorList>
            <person name="Hu X.S."/>
            <person name="Yu C.H."/>
        </authorList>
    </citation>
    <scope>NUCLEOTIDE SEQUENCE [LARGE SCALE GENOMIC DNA]</scope>
    <source>
        <strain evidence="3 5">TSBLM</strain>
    </source>
</reference>
<keyword evidence="1" id="KW-0472">Membrane</keyword>
<evidence type="ECO:0000256" key="1">
    <source>
        <dbReference type="SAM" id="Phobius"/>
    </source>
</evidence>
<evidence type="ECO:0000313" key="5">
    <source>
        <dbReference type="Proteomes" id="UP001244564"/>
    </source>
</evidence>
<evidence type="ECO:0000313" key="4">
    <source>
        <dbReference type="Proteomes" id="UP000251431"/>
    </source>
</evidence>
<reference evidence="2 4" key="1">
    <citation type="submission" date="2018-06" db="EMBL/GenBank/DDBJ databases">
        <authorList>
            <consortium name="Pathogen Informatics"/>
            <person name="Doyle S."/>
        </authorList>
    </citation>
    <scope>NUCLEOTIDE SEQUENCE [LARGE SCALE GENOMIC DNA]</scope>
    <source>
        <strain evidence="2 4">NCTC7582</strain>
    </source>
</reference>
<dbReference type="AlphaFoldDB" id="A0A2X1A489"/>
<dbReference type="Proteomes" id="UP001244564">
    <property type="component" value="Chromosome"/>
</dbReference>
<keyword evidence="1" id="KW-1133">Transmembrane helix</keyword>
<dbReference type="Proteomes" id="UP000251431">
    <property type="component" value="Unassembled WGS sequence"/>
</dbReference>
<name>A0A2X1A489_9BACI</name>
<evidence type="ECO:0008006" key="6">
    <source>
        <dbReference type="Google" id="ProtNLM"/>
    </source>
</evidence>